<proteinExistence type="predicted"/>
<dbReference type="SUPFAM" id="SSF57850">
    <property type="entry name" value="RING/U-box"/>
    <property type="match status" value="1"/>
</dbReference>
<feature type="domain" description="RING-type" evidence="7">
    <location>
        <begin position="34"/>
        <end position="74"/>
    </location>
</feature>
<keyword evidence="3" id="KW-0808">Transferase</keyword>
<sequence>MATKSEDHDWKSRAMEAVVANFETRSDDPSPNRCVVCHDDVTDPSETIPCLHRQGCWDCIQQVMYTFGRCAYCRQPMQSLNAEFLLEYVVAILKTVDLMGSAGQAENMVAEYIGRETARVFLHELRSWLRSPFTRLEEWDRLVQYAGEERPAWLDG</sequence>
<dbReference type="EMBL" id="JAANYQ010000002">
    <property type="protein sequence ID" value="KAF4126147.1"/>
    <property type="molecule type" value="Genomic_DNA"/>
</dbReference>
<organism evidence="8 9">
    <name type="scientific">Geosmithia morbida</name>
    <dbReference type="NCBI Taxonomy" id="1094350"/>
    <lineage>
        <taxon>Eukaryota</taxon>
        <taxon>Fungi</taxon>
        <taxon>Dikarya</taxon>
        <taxon>Ascomycota</taxon>
        <taxon>Pezizomycotina</taxon>
        <taxon>Sordariomycetes</taxon>
        <taxon>Hypocreomycetidae</taxon>
        <taxon>Hypocreales</taxon>
        <taxon>Bionectriaceae</taxon>
        <taxon>Geosmithia</taxon>
    </lineage>
</organism>
<evidence type="ECO:0000313" key="9">
    <source>
        <dbReference type="Proteomes" id="UP000749293"/>
    </source>
</evidence>
<comment type="catalytic activity">
    <reaction evidence="1">
        <text>S-ubiquitinyl-[E2 ubiquitin-conjugating enzyme]-L-cysteine + [acceptor protein]-L-lysine = [E2 ubiquitin-conjugating enzyme]-L-cysteine + N(6)-ubiquitinyl-[acceptor protein]-L-lysine.</text>
        <dbReference type="EC" id="2.3.2.27"/>
    </reaction>
</comment>
<evidence type="ECO:0000313" key="8">
    <source>
        <dbReference type="EMBL" id="KAF4126147.1"/>
    </source>
</evidence>
<dbReference type="InterPro" id="IPR013083">
    <property type="entry name" value="Znf_RING/FYVE/PHD"/>
</dbReference>
<reference evidence="8" key="1">
    <citation type="submission" date="2020-03" db="EMBL/GenBank/DDBJ databases">
        <title>Site-based positive gene gene selection in Geosmithia morbida across the United States reveals a broad range of putative effectors and factors for local host and environmental adapation.</title>
        <authorList>
            <person name="Onufrak A."/>
            <person name="Murdoch R.W."/>
            <person name="Gazis R."/>
            <person name="Huff M."/>
            <person name="Staton M."/>
            <person name="Klingeman W."/>
            <person name="Hadziabdic D."/>
        </authorList>
    </citation>
    <scope>NUCLEOTIDE SEQUENCE</scope>
    <source>
        <strain evidence="8">1262</strain>
    </source>
</reference>
<evidence type="ECO:0000256" key="6">
    <source>
        <dbReference type="PROSITE-ProRule" id="PRU00175"/>
    </source>
</evidence>
<dbReference type="PROSITE" id="PS50089">
    <property type="entry name" value="ZF_RING_2"/>
    <property type="match status" value="1"/>
</dbReference>
<dbReference type="Proteomes" id="UP000749293">
    <property type="component" value="Unassembled WGS sequence"/>
</dbReference>
<dbReference type="EC" id="2.3.2.27" evidence="2"/>
<protein>
    <recommendedName>
        <fullName evidence="2">RING-type E3 ubiquitin transferase</fullName>
        <ecNumber evidence="2">2.3.2.27</ecNumber>
    </recommendedName>
</protein>
<dbReference type="InterPro" id="IPR001841">
    <property type="entry name" value="Znf_RING"/>
</dbReference>
<dbReference type="OrthoDB" id="21204at2759"/>
<dbReference type="GO" id="GO:0006513">
    <property type="term" value="P:protein monoubiquitination"/>
    <property type="evidence" value="ECO:0007669"/>
    <property type="project" value="TreeGrafter"/>
</dbReference>
<dbReference type="AlphaFoldDB" id="A0A9P4Z108"/>
<keyword evidence="5" id="KW-0804">Transcription</keyword>
<gene>
    <name evidence="8" type="ORF">GMORB2_1393</name>
</gene>
<dbReference type="GO" id="GO:0061630">
    <property type="term" value="F:ubiquitin protein ligase activity"/>
    <property type="evidence" value="ECO:0007669"/>
    <property type="project" value="UniProtKB-EC"/>
</dbReference>
<comment type="caution">
    <text evidence="8">The sequence shown here is derived from an EMBL/GenBank/DDBJ whole genome shotgun (WGS) entry which is preliminary data.</text>
</comment>
<dbReference type="GO" id="GO:0000209">
    <property type="term" value="P:protein polyubiquitination"/>
    <property type="evidence" value="ECO:0007669"/>
    <property type="project" value="TreeGrafter"/>
</dbReference>
<keyword evidence="6" id="KW-0863">Zinc-finger</keyword>
<dbReference type="PANTHER" id="PTHR46077:SF1">
    <property type="entry name" value="TOP1 BINDING ARGININE_SERINE RICH PROTEIN, E3 UBIQUITIN LIGASE"/>
    <property type="match status" value="1"/>
</dbReference>
<keyword evidence="6" id="KW-0479">Metal-binding</keyword>
<evidence type="ECO:0000256" key="1">
    <source>
        <dbReference type="ARBA" id="ARBA00000900"/>
    </source>
</evidence>
<accession>A0A9P4Z108</accession>
<keyword evidence="9" id="KW-1185">Reference proteome</keyword>
<dbReference type="PANTHER" id="PTHR46077">
    <property type="entry name" value="E3 UBIQUITIN-PROTEIN LIGASE TOPORS"/>
    <property type="match status" value="1"/>
</dbReference>
<name>A0A9P4Z108_9HYPO</name>
<dbReference type="Gene3D" id="3.30.40.10">
    <property type="entry name" value="Zinc/RING finger domain, C3HC4 (zinc finger)"/>
    <property type="match status" value="1"/>
</dbReference>
<evidence type="ECO:0000256" key="3">
    <source>
        <dbReference type="ARBA" id="ARBA00022679"/>
    </source>
</evidence>
<dbReference type="RefSeq" id="XP_035324799.1">
    <property type="nucleotide sequence ID" value="XM_035463375.1"/>
</dbReference>
<dbReference type="GO" id="GO:0008270">
    <property type="term" value="F:zinc ion binding"/>
    <property type="evidence" value="ECO:0007669"/>
    <property type="project" value="UniProtKB-KW"/>
</dbReference>
<dbReference type="Pfam" id="PF13920">
    <property type="entry name" value="zf-C3HC4_3"/>
    <property type="match status" value="1"/>
</dbReference>
<evidence type="ECO:0000256" key="5">
    <source>
        <dbReference type="ARBA" id="ARBA00023163"/>
    </source>
</evidence>
<keyword evidence="6" id="KW-0862">Zinc</keyword>
<evidence type="ECO:0000259" key="7">
    <source>
        <dbReference type="PROSITE" id="PS50089"/>
    </source>
</evidence>
<keyword evidence="4" id="KW-0805">Transcription regulation</keyword>
<evidence type="ECO:0000256" key="4">
    <source>
        <dbReference type="ARBA" id="ARBA00023015"/>
    </source>
</evidence>
<dbReference type="GeneID" id="55967623"/>
<evidence type="ECO:0000256" key="2">
    <source>
        <dbReference type="ARBA" id="ARBA00012483"/>
    </source>
</evidence>